<keyword evidence="2 5" id="KW-0812">Transmembrane</keyword>
<feature type="transmembrane region" description="Helical" evidence="6">
    <location>
        <begin position="7"/>
        <end position="29"/>
    </location>
</feature>
<dbReference type="GO" id="GO:0097035">
    <property type="term" value="P:regulation of membrane lipid distribution"/>
    <property type="evidence" value="ECO:0007669"/>
    <property type="project" value="TreeGrafter"/>
</dbReference>
<keyword evidence="4 5" id="KW-0472">Membrane</keyword>
<evidence type="ECO:0000259" key="7">
    <source>
        <dbReference type="PROSITE" id="PS50922"/>
    </source>
</evidence>
<dbReference type="InterPro" id="IPR050846">
    <property type="entry name" value="TLCD"/>
</dbReference>
<dbReference type="GO" id="GO:0007009">
    <property type="term" value="P:plasma membrane organization"/>
    <property type="evidence" value="ECO:0007669"/>
    <property type="project" value="TreeGrafter"/>
</dbReference>
<protein>
    <recommendedName>
        <fullName evidence="7">TLC domain-containing protein</fullName>
    </recommendedName>
</protein>
<dbReference type="AlphaFoldDB" id="A0A0A8ZG57"/>
<dbReference type="EMBL" id="GBRH01262180">
    <property type="protein sequence ID" value="JAD35715.1"/>
    <property type="molecule type" value="Transcribed_RNA"/>
</dbReference>
<reference evidence="8" key="1">
    <citation type="submission" date="2014-09" db="EMBL/GenBank/DDBJ databases">
        <authorList>
            <person name="Magalhaes I.L.F."/>
            <person name="Oliveira U."/>
            <person name="Santos F.R."/>
            <person name="Vidigal T.H.D.A."/>
            <person name="Brescovit A.D."/>
            <person name="Santos A.J."/>
        </authorList>
    </citation>
    <scope>NUCLEOTIDE SEQUENCE</scope>
    <source>
        <tissue evidence="8">Shoot tissue taken approximately 20 cm above the soil surface</tissue>
    </source>
</reference>
<dbReference type="Pfam" id="PF03798">
    <property type="entry name" value="TRAM_LAG1_CLN8"/>
    <property type="match status" value="1"/>
</dbReference>
<name>A0A0A8ZG57_ARUDO</name>
<dbReference type="InterPro" id="IPR006634">
    <property type="entry name" value="TLC-dom"/>
</dbReference>
<evidence type="ECO:0000256" key="1">
    <source>
        <dbReference type="ARBA" id="ARBA00004141"/>
    </source>
</evidence>
<dbReference type="PANTHER" id="PTHR13439">
    <property type="entry name" value="CT120 PROTEIN"/>
    <property type="match status" value="1"/>
</dbReference>
<organism evidence="8">
    <name type="scientific">Arundo donax</name>
    <name type="common">Giant reed</name>
    <name type="synonym">Donax arundinaceus</name>
    <dbReference type="NCBI Taxonomy" id="35708"/>
    <lineage>
        <taxon>Eukaryota</taxon>
        <taxon>Viridiplantae</taxon>
        <taxon>Streptophyta</taxon>
        <taxon>Embryophyta</taxon>
        <taxon>Tracheophyta</taxon>
        <taxon>Spermatophyta</taxon>
        <taxon>Magnoliopsida</taxon>
        <taxon>Liliopsida</taxon>
        <taxon>Poales</taxon>
        <taxon>Poaceae</taxon>
        <taxon>PACMAD clade</taxon>
        <taxon>Arundinoideae</taxon>
        <taxon>Arundineae</taxon>
        <taxon>Arundo</taxon>
    </lineage>
</organism>
<accession>A0A0A8ZG57</accession>
<dbReference type="GO" id="GO:0005886">
    <property type="term" value="C:plasma membrane"/>
    <property type="evidence" value="ECO:0007669"/>
    <property type="project" value="TreeGrafter"/>
</dbReference>
<reference evidence="8" key="2">
    <citation type="journal article" date="2015" name="Data Brief">
        <title>Shoot transcriptome of the giant reed, Arundo donax.</title>
        <authorList>
            <person name="Barrero R.A."/>
            <person name="Guerrero F.D."/>
            <person name="Moolhuijzen P."/>
            <person name="Goolsby J.A."/>
            <person name="Tidwell J."/>
            <person name="Bellgard S.E."/>
            <person name="Bellgard M.I."/>
        </authorList>
    </citation>
    <scope>NUCLEOTIDE SEQUENCE</scope>
    <source>
        <tissue evidence="8">Shoot tissue taken approximately 20 cm above the soil surface</tissue>
    </source>
</reference>
<sequence>MLRYRLYSGWIPGIFMHHLILLVCFTLALCRNVTINYLILSLVCELHSIFLHVRKLRRMAGFRDFNQKMVKLEWVLPL</sequence>
<keyword evidence="3 6" id="KW-1133">Transmembrane helix</keyword>
<dbReference type="GO" id="GO:0071709">
    <property type="term" value="P:membrane assembly"/>
    <property type="evidence" value="ECO:0007669"/>
    <property type="project" value="TreeGrafter"/>
</dbReference>
<dbReference type="PANTHER" id="PTHR13439:SF4">
    <property type="entry name" value="TLC DOMAIN-CONTAINING PROTEIN"/>
    <property type="match status" value="1"/>
</dbReference>
<dbReference type="GO" id="GO:0055091">
    <property type="term" value="P:phospholipid homeostasis"/>
    <property type="evidence" value="ECO:0007669"/>
    <property type="project" value="TreeGrafter"/>
</dbReference>
<feature type="transmembrane region" description="Helical" evidence="6">
    <location>
        <begin position="35"/>
        <end position="53"/>
    </location>
</feature>
<evidence type="ECO:0000313" key="8">
    <source>
        <dbReference type="EMBL" id="JAD35715.1"/>
    </source>
</evidence>
<evidence type="ECO:0000256" key="3">
    <source>
        <dbReference type="ARBA" id="ARBA00022989"/>
    </source>
</evidence>
<evidence type="ECO:0000256" key="5">
    <source>
        <dbReference type="PROSITE-ProRule" id="PRU00205"/>
    </source>
</evidence>
<evidence type="ECO:0000256" key="2">
    <source>
        <dbReference type="ARBA" id="ARBA00022692"/>
    </source>
</evidence>
<comment type="subcellular location">
    <subcellularLocation>
        <location evidence="1">Membrane</location>
        <topology evidence="1">Multi-pass membrane protein</topology>
    </subcellularLocation>
</comment>
<feature type="domain" description="TLC" evidence="7">
    <location>
        <begin position="1"/>
        <end position="78"/>
    </location>
</feature>
<proteinExistence type="predicted"/>
<evidence type="ECO:0000256" key="6">
    <source>
        <dbReference type="SAM" id="Phobius"/>
    </source>
</evidence>
<dbReference type="PROSITE" id="PS50922">
    <property type="entry name" value="TLC"/>
    <property type="match status" value="1"/>
</dbReference>
<evidence type="ECO:0000256" key="4">
    <source>
        <dbReference type="ARBA" id="ARBA00023136"/>
    </source>
</evidence>